<gene>
    <name evidence="3" type="ORF">BW730_00750</name>
</gene>
<keyword evidence="2" id="KW-0812">Transmembrane</keyword>
<feature type="transmembrane region" description="Helical" evidence="2">
    <location>
        <begin position="518"/>
        <end position="542"/>
    </location>
</feature>
<feature type="transmembrane region" description="Helical" evidence="2">
    <location>
        <begin position="274"/>
        <end position="297"/>
    </location>
</feature>
<evidence type="ECO:0000313" key="3">
    <source>
        <dbReference type="EMBL" id="AQP46316.1"/>
    </source>
</evidence>
<feature type="transmembrane region" description="Helical" evidence="2">
    <location>
        <begin position="249"/>
        <end position="268"/>
    </location>
</feature>
<dbReference type="OrthoDB" id="5186562at2"/>
<feature type="transmembrane region" description="Helical" evidence="2">
    <location>
        <begin position="304"/>
        <end position="328"/>
    </location>
</feature>
<keyword evidence="2" id="KW-1133">Transmembrane helix</keyword>
<dbReference type="Proteomes" id="UP000188145">
    <property type="component" value="Chromosome"/>
</dbReference>
<organism evidence="3 4">
    <name type="scientific">Tessaracoccus aquimaris</name>
    <dbReference type="NCBI Taxonomy" id="1332264"/>
    <lineage>
        <taxon>Bacteria</taxon>
        <taxon>Bacillati</taxon>
        <taxon>Actinomycetota</taxon>
        <taxon>Actinomycetes</taxon>
        <taxon>Propionibacteriales</taxon>
        <taxon>Propionibacteriaceae</taxon>
        <taxon>Tessaracoccus</taxon>
    </lineage>
</organism>
<feature type="transmembrane region" description="Helical" evidence="2">
    <location>
        <begin position="219"/>
        <end position="237"/>
    </location>
</feature>
<dbReference type="PANTHER" id="PTHR32309:SF31">
    <property type="entry name" value="CAPSULAR EXOPOLYSACCHARIDE FAMILY"/>
    <property type="match status" value="1"/>
</dbReference>
<dbReference type="RefSeq" id="WP_077684641.1">
    <property type="nucleotide sequence ID" value="NZ_CP019606.1"/>
</dbReference>
<dbReference type="EMBL" id="CP019606">
    <property type="protein sequence ID" value="AQP46316.1"/>
    <property type="molecule type" value="Genomic_DNA"/>
</dbReference>
<feature type="transmembrane region" description="Helical" evidence="2">
    <location>
        <begin position="170"/>
        <end position="191"/>
    </location>
</feature>
<evidence type="ECO:0000313" key="4">
    <source>
        <dbReference type="Proteomes" id="UP000188145"/>
    </source>
</evidence>
<dbReference type="KEGG" id="tes:BW730_00750"/>
<feature type="transmembrane region" description="Helical" evidence="2">
    <location>
        <begin position="364"/>
        <end position="383"/>
    </location>
</feature>
<feature type="transmembrane region" description="Helical" evidence="2">
    <location>
        <begin position="395"/>
        <end position="426"/>
    </location>
</feature>
<name>A0A1Q2CJK6_9ACTN</name>
<sequence length="625" mass="64078">MTLQDLFLALRLRWYVLAGAALLGVLAAGAILLVTPNTYIATATVALRWVGPQPGVAEVNNARYLTREAQTVALLVERRDVLASTSEFVGGGETAESLAGRVTAAVPIDTQLVRIRGAAGGPKAATDLANAAARAVVEHSAGESLSPSVDTTVVVPARVPAGPALPLRGAYLATGLLAGLMVGVAGALLSARRASAPEETLPVPAGAEDGGLSHAEVRLVSYLAWVILIAASIPWRTGTFYEGGADPVVIAKAGLSLIGLALGVWAVSRSPVLLPVPAVPVLMLGLYLGVTVVGGIANQTASAAIVVAVRVSILGATLCLMAAVIPAADLMRRLVHVLGVLVFVGAGTGMVLNDAARLGGAIPMLNPNLLALIAAIIVMWVMSKVFTAREGALEFFVAAACVVIILQTGSRTALAALGGSVGAMLLRCTALRTRTLTLAALSIPVITLVALGTDILNSVFTRGGTQSVSGFSNRSIAWEAAANLQRDGWGTWFGQGLAQKEISVPGQWWNTQILDSSWVSALVQGGYLGVAIVALLTVMVLIKALFAPRSLGPLWLGLTLYLAVGGFLESGLFDGTVQFMVFLVASLAVCGARRSGGHQRPSVLEPAGRPMAEATSAGSASAMLA</sequence>
<evidence type="ECO:0000256" key="1">
    <source>
        <dbReference type="SAM" id="MobiDB-lite"/>
    </source>
</evidence>
<dbReference type="PANTHER" id="PTHR32309">
    <property type="entry name" value="TYROSINE-PROTEIN KINASE"/>
    <property type="match status" value="1"/>
</dbReference>
<dbReference type="AlphaFoldDB" id="A0A1Q2CJK6"/>
<keyword evidence="4" id="KW-1185">Reference proteome</keyword>
<protein>
    <recommendedName>
        <fullName evidence="5">Polysaccharide chain length determinant N-terminal domain-containing protein</fullName>
    </recommendedName>
</protein>
<proteinExistence type="predicted"/>
<feature type="transmembrane region" description="Helical" evidence="2">
    <location>
        <begin position="554"/>
        <end position="573"/>
    </location>
</feature>
<accession>A0A1Q2CJK6</accession>
<keyword evidence="2" id="KW-0472">Membrane</keyword>
<feature type="region of interest" description="Disordered" evidence="1">
    <location>
        <begin position="594"/>
        <end position="625"/>
    </location>
</feature>
<dbReference type="InterPro" id="IPR050445">
    <property type="entry name" value="Bact_polysacc_biosynth/exp"/>
</dbReference>
<dbReference type="STRING" id="1332264.BW730_00750"/>
<feature type="transmembrane region" description="Helical" evidence="2">
    <location>
        <begin position="12"/>
        <end position="34"/>
    </location>
</feature>
<feature type="transmembrane region" description="Helical" evidence="2">
    <location>
        <begin position="438"/>
        <end position="460"/>
    </location>
</feature>
<evidence type="ECO:0008006" key="5">
    <source>
        <dbReference type="Google" id="ProtNLM"/>
    </source>
</evidence>
<feature type="transmembrane region" description="Helical" evidence="2">
    <location>
        <begin position="334"/>
        <end position="352"/>
    </location>
</feature>
<evidence type="ECO:0000256" key="2">
    <source>
        <dbReference type="SAM" id="Phobius"/>
    </source>
</evidence>
<reference evidence="4" key="1">
    <citation type="submission" date="2017-02" db="EMBL/GenBank/DDBJ databases">
        <title>Tessaracoccus aquaemaris sp. nov., isolated from the intestine of a Korean rockfish, Sebastes schlegelii, in a marine aquaculture pond.</title>
        <authorList>
            <person name="Tak E.J."/>
            <person name="Bae J.-W."/>
        </authorList>
    </citation>
    <scope>NUCLEOTIDE SEQUENCE [LARGE SCALE GENOMIC DNA]</scope>
    <source>
        <strain evidence="4">NSG39</strain>
    </source>
</reference>